<dbReference type="Gene3D" id="3.50.30.30">
    <property type="match status" value="1"/>
</dbReference>
<dbReference type="CDD" id="cd03876">
    <property type="entry name" value="M28_SGAP_like"/>
    <property type="match status" value="1"/>
</dbReference>
<feature type="chain" id="PRO_5015522677" evidence="9">
    <location>
        <begin position="32"/>
        <end position="527"/>
    </location>
</feature>
<gene>
    <name evidence="12" type="ORF">CLV92_107168</name>
</gene>
<proteinExistence type="inferred from homology"/>
<dbReference type="PROSITE" id="PS51318">
    <property type="entry name" value="TAT"/>
    <property type="match status" value="1"/>
</dbReference>
<evidence type="ECO:0000259" key="11">
    <source>
        <dbReference type="Pfam" id="PF04389"/>
    </source>
</evidence>
<comment type="caution">
    <text evidence="12">The sequence shown here is derived from an EMBL/GenBank/DDBJ whole genome shotgun (WGS) entry which is preliminary data.</text>
</comment>
<keyword evidence="5 9" id="KW-0732">Signal</keyword>
<dbReference type="Pfam" id="PF04389">
    <property type="entry name" value="Peptidase_M28"/>
    <property type="match status" value="1"/>
</dbReference>
<dbReference type="EMBL" id="PTJD01000007">
    <property type="protein sequence ID" value="PPK94665.1"/>
    <property type="molecule type" value="Genomic_DNA"/>
</dbReference>
<dbReference type="Pfam" id="PF02225">
    <property type="entry name" value="PA"/>
    <property type="match status" value="1"/>
</dbReference>
<dbReference type="InterPro" id="IPR007484">
    <property type="entry name" value="Peptidase_M28"/>
</dbReference>
<dbReference type="GO" id="GO:0004177">
    <property type="term" value="F:aminopeptidase activity"/>
    <property type="evidence" value="ECO:0007669"/>
    <property type="project" value="UniProtKB-KW"/>
</dbReference>
<sequence length="527" mass="54481">MSTARPSRRHGAIAATAAAALIAGATPAAMAASPNANNNTSKKLRQAVSAEGIMEHLRALDAIGKANGDTRASGTPGYDKSVDYVVQKLRAAGYSPTVQPFEFPYFADNAPAVLERVSPNPATLGTGTFTFSGSGDVTAAVQAVDINLEGSRASTSGCESTDFAGFKAGNIALIQRGTCAFGDKAVNAEAAGASAVIIFNQGNSPTREDLMIGTLGGPVTKLPVVGASFADGASLAAAGTVARVKTDTVSQMRTTYNVFAETKAGDPNNVVMTGAHLDSVAAGVGINDNGSGSATILEVAEQMAKVKPTNKVRFAWWGAEELGLLGSEHYVANLSEEEQKKIGLYLNFDMVGSPNYVRFVYDGDNSRYGEGQAAIGPEGSGAIEDMFHDYFASVGLASEETPFSGRSDYGPFIEVGIPSGGLFTGAEDVKNAKQAEIFGGEAGVAYDKCYHQACDDISNISVKGLDEMSDAVAHAILTYAFDSRTVNGRGEGRPVSPPGQHVDGTPVNTSGSSEGGGLHDHEHEPEA</sequence>
<evidence type="ECO:0000259" key="10">
    <source>
        <dbReference type="Pfam" id="PF02225"/>
    </source>
</evidence>
<evidence type="ECO:0000256" key="4">
    <source>
        <dbReference type="ARBA" id="ARBA00022723"/>
    </source>
</evidence>
<dbReference type="SUPFAM" id="SSF52025">
    <property type="entry name" value="PA domain"/>
    <property type="match status" value="1"/>
</dbReference>
<keyword evidence="3" id="KW-0645">Protease</keyword>
<keyword evidence="2" id="KW-0031">Aminopeptidase</keyword>
<evidence type="ECO:0000256" key="2">
    <source>
        <dbReference type="ARBA" id="ARBA00022438"/>
    </source>
</evidence>
<reference evidence="12 13" key="1">
    <citation type="submission" date="2018-02" db="EMBL/GenBank/DDBJ databases">
        <title>Genomic Encyclopedia of Archaeal and Bacterial Type Strains, Phase II (KMG-II): from individual species to whole genera.</title>
        <authorList>
            <person name="Goeker M."/>
        </authorList>
    </citation>
    <scope>NUCLEOTIDE SEQUENCE [LARGE SCALE GENOMIC DNA]</scope>
    <source>
        <strain evidence="12 13">DSM 22857</strain>
    </source>
</reference>
<feature type="signal peptide" evidence="9">
    <location>
        <begin position="1"/>
        <end position="31"/>
    </location>
</feature>
<keyword evidence="6" id="KW-0378">Hydrolase</keyword>
<dbReference type="InterPro" id="IPR045175">
    <property type="entry name" value="M28_fam"/>
</dbReference>
<feature type="domain" description="PA" evidence="10">
    <location>
        <begin position="154"/>
        <end position="235"/>
    </location>
</feature>
<dbReference type="Proteomes" id="UP000239485">
    <property type="component" value="Unassembled WGS sequence"/>
</dbReference>
<evidence type="ECO:0000256" key="9">
    <source>
        <dbReference type="SAM" id="SignalP"/>
    </source>
</evidence>
<dbReference type="InterPro" id="IPR006311">
    <property type="entry name" value="TAT_signal"/>
</dbReference>
<dbReference type="SUPFAM" id="SSF53187">
    <property type="entry name" value="Zn-dependent exopeptidases"/>
    <property type="match status" value="1"/>
</dbReference>
<dbReference type="RefSeq" id="WP_211291065.1">
    <property type="nucleotide sequence ID" value="NZ_PTJD01000007.1"/>
</dbReference>
<evidence type="ECO:0000256" key="5">
    <source>
        <dbReference type="ARBA" id="ARBA00022729"/>
    </source>
</evidence>
<feature type="region of interest" description="Disordered" evidence="8">
    <location>
        <begin position="487"/>
        <end position="527"/>
    </location>
</feature>
<evidence type="ECO:0000313" key="12">
    <source>
        <dbReference type="EMBL" id="PPK94665.1"/>
    </source>
</evidence>
<evidence type="ECO:0000256" key="6">
    <source>
        <dbReference type="ARBA" id="ARBA00022801"/>
    </source>
</evidence>
<feature type="domain" description="Peptidase M28" evidence="11">
    <location>
        <begin position="257"/>
        <end position="475"/>
    </location>
</feature>
<dbReference type="Gene3D" id="3.40.630.10">
    <property type="entry name" value="Zn peptidases"/>
    <property type="match status" value="2"/>
</dbReference>
<organism evidence="12 13">
    <name type="scientific">Kineococcus xinjiangensis</name>
    <dbReference type="NCBI Taxonomy" id="512762"/>
    <lineage>
        <taxon>Bacteria</taxon>
        <taxon>Bacillati</taxon>
        <taxon>Actinomycetota</taxon>
        <taxon>Actinomycetes</taxon>
        <taxon>Kineosporiales</taxon>
        <taxon>Kineosporiaceae</taxon>
        <taxon>Kineococcus</taxon>
    </lineage>
</organism>
<evidence type="ECO:0000256" key="3">
    <source>
        <dbReference type="ARBA" id="ARBA00022670"/>
    </source>
</evidence>
<accession>A0A2S6IKF9</accession>
<name>A0A2S6IKF9_9ACTN</name>
<dbReference type="InterPro" id="IPR046450">
    <property type="entry name" value="PA_dom_sf"/>
</dbReference>
<dbReference type="InterPro" id="IPR041756">
    <property type="entry name" value="M28_SGAP-like"/>
</dbReference>
<evidence type="ECO:0000313" key="13">
    <source>
        <dbReference type="Proteomes" id="UP000239485"/>
    </source>
</evidence>
<evidence type="ECO:0000256" key="1">
    <source>
        <dbReference type="ARBA" id="ARBA00005957"/>
    </source>
</evidence>
<dbReference type="GO" id="GO:0046872">
    <property type="term" value="F:metal ion binding"/>
    <property type="evidence" value="ECO:0007669"/>
    <property type="project" value="UniProtKB-KW"/>
</dbReference>
<dbReference type="GO" id="GO:0004180">
    <property type="term" value="F:carboxypeptidase activity"/>
    <property type="evidence" value="ECO:0007669"/>
    <property type="project" value="UniProtKB-KW"/>
</dbReference>
<feature type="compositionally biased region" description="Basic and acidic residues" evidence="8">
    <location>
        <begin position="517"/>
        <end position="527"/>
    </location>
</feature>
<comment type="similarity">
    <text evidence="1">Belongs to the peptidase M28 family. M28A subfamily.</text>
</comment>
<dbReference type="GO" id="GO:0008235">
    <property type="term" value="F:metalloexopeptidase activity"/>
    <property type="evidence" value="ECO:0007669"/>
    <property type="project" value="InterPro"/>
</dbReference>
<keyword evidence="4" id="KW-0479">Metal-binding</keyword>
<protein>
    <submittedName>
        <fullName evidence="12">Zn-dependent M28 family amino/carboxypeptidase</fullName>
    </submittedName>
</protein>
<evidence type="ECO:0000256" key="8">
    <source>
        <dbReference type="SAM" id="MobiDB-lite"/>
    </source>
</evidence>
<dbReference type="GO" id="GO:0006508">
    <property type="term" value="P:proteolysis"/>
    <property type="evidence" value="ECO:0007669"/>
    <property type="project" value="UniProtKB-KW"/>
</dbReference>
<dbReference type="PANTHER" id="PTHR12147">
    <property type="entry name" value="METALLOPEPTIDASE M28 FAMILY MEMBER"/>
    <property type="match status" value="1"/>
</dbReference>
<dbReference type="AlphaFoldDB" id="A0A2S6IKF9"/>
<keyword evidence="12" id="KW-0121">Carboxypeptidase</keyword>
<evidence type="ECO:0000256" key="7">
    <source>
        <dbReference type="ARBA" id="ARBA00022833"/>
    </source>
</evidence>
<dbReference type="InterPro" id="IPR003137">
    <property type="entry name" value="PA_domain"/>
</dbReference>
<keyword evidence="13" id="KW-1185">Reference proteome</keyword>
<dbReference type="PANTHER" id="PTHR12147:SF26">
    <property type="entry name" value="PEPTIDASE M28 DOMAIN-CONTAINING PROTEIN"/>
    <property type="match status" value="1"/>
</dbReference>
<keyword evidence="7" id="KW-0862">Zinc</keyword>